<evidence type="ECO:0000256" key="4">
    <source>
        <dbReference type="ARBA" id="ARBA00022603"/>
    </source>
</evidence>
<dbReference type="InterPro" id="IPR046341">
    <property type="entry name" value="SET_dom_sf"/>
</dbReference>
<dbReference type="InterPro" id="IPR006560">
    <property type="entry name" value="AWS_dom"/>
</dbReference>
<keyword evidence="3" id="KW-0158">Chromosome</keyword>
<evidence type="ECO:0000256" key="7">
    <source>
        <dbReference type="ARBA" id="ARBA00023242"/>
    </source>
</evidence>
<name>A0A2V3IT40_9FLOR</name>
<reference evidence="12 13" key="1">
    <citation type="journal article" date="2018" name="Mol. Biol. Evol.">
        <title>Analysis of the draft genome of the red seaweed Gracilariopsis chorda provides insights into genome size evolution in Rhodophyta.</title>
        <authorList>
            <person name="Lee J."/>
            <person name="Yang E.C."/>
            <person name="Graf L."/>
            <person name="Yang J.H."/>
            <person name="Qiu H."/>
            <person name="Zel Zion U."/>
            <person name="Chan C.X."/>
            <person name="Stephens T.G."/>
            <person name="Weber A.P.M."/>
            <person name="Boo G.H."/>
            <person name="Boo S.M."/>
            <person name="Kim K.M."/>
            <person name="Shin Y."/>
            <person name="Jung M."/>
            <person name="Lee S.J."/>
            <person name="Yim H.S."/>
            <person name="Lee J.H."/>
            <person name="Bhattacharya D."/>
            <person name="Yoon H.S."/>
        </authorList>
    </citation>
    <scope>NUCLEOTIDE SEQUENCE [LARGE SCALE GENOMIC DNA]</scope>
    <source>
        <strain evidence="12 13">SKKU-2015</strain>
        <tissue evidence="12">Whole body</tissue>
    </source>
</reference>
<feature type="region of interest" description="Disordered" evidence="8">
    <location>
        <begin position="243"/>
        <end position="300"/>
    </location>
</feature>
<keyword evidence="4 12" id="KW-0489">Methyltransferase</keyword>
<dbReference type="PROSITE" id="PS50280">
    <property type="entry name" value="SET"/>
    <property type="match status" value="1"/>
</dbReference>
<protein>
    <submittedName>
        <fullName evidence="12">Histone-lysine N-methyltransferase, H3 lysine-36 and H4 lysine-20 specific</fullName>
    </submittedName>
</protein>
<dbReference type="GO" id="GO:0005634">
    <property type="term" value="C:nucleus"/>
    <property type="evidence" value="ECO:0007669"/>
    <property type="project" value="UniProtKB-SubCell"/>
</dbReference>
<feature type="compositionally biased region" description="Pro residues" evidence="8">
    <location>
        <begin position="156"/>
        <end position="173"/>
    </location>
</feature>
<feature type="compositionally biased region" description="Low complexity" evidence="8">
    <location>
        <begin position="101"/>
        <end position="124"/>
    </location>
</feature>
<dbReference type="SMART" id="SM00570">
    <property type="entry name" value="AWS"/>
    <property type="match status" value="1"/>
</dbReference>
<dbReference type="InterPro" id="IPR001214">
    <property type="entry name" value="SET_dom"/>
</dbReference>
<dbReference type="InterPro" id="IPR014002">
    <property type="entry name" value="Agenet_dom_plant"/>
</dbReference>
<feature type="region of interest" description="Disordered" evidence="8">
    <location>
        <begin position="149"/>
        <end position="189"/>
    </location>
</feature>
<dbReference type="Pfam" id="PF00856">
    <property type="entry name" value="SET"/>
    <property type="match status" value="1"/>
</dbReference>
<dbReference type="Gene3D" id="2.30.30.140">
    <property type="match status" value="3"/>
</dbReference>
<dbReference type="InterPro" id="IPR050777">
    <property type="entry name" value="SET2_Histone-Lys_MeTrsfase"/>
</dbReference>
<dbReference type="SMART" id="SM00317">
    <property type="entry name" value="SET"/>
    <property type="match status" value="1"/>
</dbReference>
<dbReference type="EMBL" id="NBIV01000065">
    <property type="protein sequence ID" value="PXF45272.1"/>
    <property type="molecule type" value="Genomic_DNA"/>
</dbReference>
<evidence type="ECO:0000259" key="11">
    <source>
        <dbReference type="PROSITE" id="PS51215"/>
    </source>
</evidence>
<dbReference type="AlphaFoldDB" id="A0A2V3IT40"/>
<organism evidence="12 13">
    <name type="scientific">Gracilariopsis chorda</name>
    <dbReference type="NCBI Taxonomy" id="448386"/>
    <lineage>
        <taxon>Eukaryota</taxon>
        <taxon>Rhodophyta</taxon>
        <taxon>Florideophyceae</taxon>
        <taxon>Rhodymeniophycidae</taxon>
        <taxon>Gracilariales</taxon>
        <taxon>Gracilariaceae</taxon>
        <taxon>Gracilariopsis</taxon>
    </lineage>
</organism>
<accession>A0A2V3IT40</accession>
<gene>
    <name evidence="12" type="ORF">BWQ96_04971</name>
</gene>
<dbReference type="PROSITE" id="PS51215">
    <property type="entry name" value="AWS"/>
    <property type="match status" value="1"/>
</dbReference>
<dbReference type="Gene3D" id="2.170.270.10">
    <property type="entry name" value="SET domain"/>
    <property type="match status" value="1"/>
</dbReference>
<evidence type="ECO:0000256" key="8">
    <source>
        <dbReference type="SAM" id="MobiDB-lite"/>
    </source>
</evidence>
<feature type="compositionally biased region" description="Basic and acidic residues" evidence="8">
    <location>
        <begin position="255"/>
        <end position="265"/>
    </location>
</feature>
<evidence type="ECO:0000259" key="10">
    <source>
        <dbReference type="PROSITE" id="PS50812"/>
    </source>
</evidence>
<feature type="region of interest" description="Disordered" evidence="8">
    <location>
        <begin position="882"/>
        <end position="906"/>
    </location>
</feature>
<dbReference type="CDD" id="cd05162">
    <property type="entry name" value="PWWP"/>
    <property type="match status" value="1"/>
</dbReference>
<evidence type="ECO:0000256" key="1">
    <source>
        <dbReference type="ARBA" id="ARBA00004123"/>
    </source>
</evidence>
<dbReference type="PROSITE" id="PS50812">
    <property type="entry name" value="PWWP"/>
    <property type="match status" value="2"/>
</dbReference>
<dbReference type="PANTHER" id="PTHR22884">
    <property type="entry name" value="SET DOMAIN PROTEINS"/>
    <property type="match status" value="1"/>
</dbReference>
<feature type="region of interest" description="Disordered" evidence="8">
    <location>
        <begin position="18"/>
        <end position="37"/>
    </location>
</feature>
<evidence type="ECO:0000256" key="3">
    <source>
        <dbReference type="ARBA" id="ARBA00022454"/>
    </source>
</evidence>
<evidence type="ECO:0000313" key="13">
    <source>
        <dbReference type="Proteomes" id="UP000247409"/>
    </source>
</evidence>
<keyword evidence="7" id="KW-0539">Nucleus</keyword>
<feature type="compositionally biased region" description="Polar residues" evidence="8">
    <location>
        <begin position="53"/>
        <end position="63"/>
    </location>
</feature>
<proteinExistence type="predicted"/>
<dbReference type="SUPFAM" id="SSF82199">
    <property type="entry name" value="SET domain"/>
    <property type="match status" value="1"/>
</dbReference>
<keyword evidence="5 12" id="KW-0808">Transferase</keyword>
<feature type="compositionally biased region" description="Basic and acidic residues" evidence="8">
    <location>
        <begin position="885"/>
        <end position="894"/>
    </location>
</feature>
<dbReference type="SMART" id="SM00743">
    <property type="entry name" value="Agenet"/>
    <property type="match status" value="1"/>
</dbReference>
<comment type="caution">
    <text evidence="12">The sequence shown here is derived from an EMBL/GenBank/DDBJ whole genome shotgun (WGS) entry which is preliminary data.</text>
</comment>
<dbReference type="Proteomes" id="UP000247409">
    <property type="component" value="Unassembled WGS sequence"/>
</dbReference>
<evidence type="ECO:0000313" key="12">
    <source>
        <dbReference type="EMBL" id="PXF45272.1"/>
    </source>
</evidence>
<feature type="region of interest" description="Disordered" evidence="8">
    <location>
        <begin position="46"/>
        <end position="128"/>
    </location>
</feature>
<keyword evidence="13" id="KW-1185">Reference proteome</keyword>
<dbReference type="GO" id="GO:0042054">
    <property type="term" value="F:histone methyltransferase activity"/>
    <property type="evidence" value="ECO:0007669"/>
    <property type="project" value="InterPro"/>
</dbReference>
<dbReference type="Pfam" id="PF00855">
    <property type="entry name" value="PWWP"/>
    <property type="match status" value="2"/>
</dbReference>
<dbReference type="GO" id="GO:0005694">
    <property type="term" value="C:chromosome"/>
    <property type="evidence" value="ECO:0007669"/>
    <property type="project" value="UniProtKB-SubCell"/>
</dbReference>
<feature type="compositionally biased region" description="Low complexity" evidence="8">
    <location>
        <begin position="64"/>
        <end position="78"/>
    </location>
</feature>
<dbReference type="SUPFAM" id="SSF63748">
    <property type="entry name" value="Tudor/PWWP/MBT"/>
    <property type="match status" value="2"/>
</dbReference>
<evidence type="ECO:0000256" key="2">
    <source>
        <dbReference type="ARBA" id="ARBA00004286"/>
    </source>
</evidence>
<feature type="compositionally biased region" description="Basic residues" evidence="8">
    <location>
        <begin position="88"/>
        <end position="98"/>
    </location>
</feature>
<dbReference type="OrthoDB" id="3221at2759"/>
<dbReference type="GO" id="GO:0032259">
    <property type="term" value="P:methylation"/>
    <property type="evidence" value="ECO:0007669"/>
    <property type="project" value="UniProtKB-KW"/>
</dbReference>
<dbReference type="STRING" id="448386.A0A2V3IT40"/>
<dbReference type="InterPro" id="IPR047365">
    <property type="entry name" value="Tudor_AtPTM-like"/>
</dbReference>
<dbReference type="InterPro" id="IPR000313">
    <property type="entry name" value="PWWP_dom"/>
</dbReference>
<feature type="domain" description="PWWP" evidence="10">
    <location>
        <begin position="458"/>
        <end position="526"/>
    </location>
</feature>
<feature type="domain" description="SET" evidence="9">
    <location>
        <begin position="667"/>
        <end position="787"/>
    </location>
</feature>
<sequence length="906" mass="100488">MFRKLVPWIVPMHEIASVTDEPISPNPPAAPALPLRKNKRLRAAAAAAAAAAGSQQMQHNSHPLVSRRVSSAPLSSSPSPSPPPPNARPKRPVKKLRRAVSDAVVVSPSPPVTAAATPADVPAPVENPKPSLQLLATAAVATPAAPQPYSATLLPQQPPPAAPPVSPPPPPLLQIPAPLSTVPPPARTPTRAAAKAAALAVAASAASVRAVSTAVTPATQQPCAIAQQKQHPLPAVNNTFRDADKARAQKAARPKPRDKYKDKTRISKQHPSAPHSQQLVSNKSATPDSGDSLDSSTMGANNDLSTEALMKIVAAATQHRIVWTKIKGHPYWPAQCVPMTPELEQQQRFKHASKFRRRFEDTCVMYFGTCEVAYVNMRKSCISWEEGVRKSMHLTLKGRAVFQRALSEVKAFCHRVQRFPRGWWNEPDIFVLYNQFYDECLNSNLNMRLREFIRRAESELIFWAKIRGFPPWPVQVLPRNMAAERYPQLKLSPDSSSTTNTMPCMFFGTGEVALINEKNFAPFGAGLTRGYVVSSDRHDFCVALGELWGYLQDPRIWPSGYLSKQPWWNYEDMVSAPSPSDSGDFFVPHLPHYEHIKKSVWGDGIEPPQKPRRSDVACCDCKPSDHGEPSCTDSACLNFASRFLCNPVTCRGGPRCANTGFHNRKLPLLRPFFTADQRGWGLRVEEAIKKGSFVIEYIGEIIDRDTLERRLGEAQKQGSHEYYIMDLTNDLFVDAKFKGNLSRFINSSCDPNCATQKWTDSITGQTHVGIFAKQDIPAGTELTYNYCFEDFGLLGKSQKRSFMCQCGTSSCCMLDPEEKKQMKLLIGKRLEVRWDDGWYPGVVESYSLKKKRFRVQYDDGDCEDLTLGLKTVTDDNVKFRLIHPPSEDSGEHSKSSRGSRKSKEAD</sequence>
<feature type="domain" description="PWWP" evidence="10">
    <location>
        <begin position="318"/>
        <end position="386"/>
    </location>
</feature>
<evidence type="ECO:0000256" key="6">
    <source>
        <dbReference type="ARBA" id="ARBA00022691"/>
    </source>
</evidence>
<evidence type="ECO:0000259" key="9">
    <source>
        <dbReference type="PROSITE" id="PS50280"/>
    </source>
</evidence>
<evidence type="ECO:0000256" key="5">
    <source>
        <dbReference type="ARBA" id="ARBA00022679"/>
    </source>
</evidence>
<feature type="domain" description="AWS" evidence="11">
    <location>
        <begin position="614"/>
        <end position="665"/>
    </location>
</feature>
<feature type="compositionally biased region" description="Polar residues" evidence="8">
    <location>
        <begin position="274"/>
        <end position="300"/>
    </location>
</feature>
<comment type="subcellular location">
    <subcellularLocation>
        <location evidence="2">Chromosome</location>
    </subcellularLocation>
    <subcellularLocation>
        <location evidence="1">Nucleus</location>
    </subcellularLocation>
</comment>
<keyword evidence="6" id="KW-0949">S-adenosyl-L-methionine</keyword>
<dbReference type="Pfam" id="PF21743">
    <property type="entry name" value="PTM_DIR17_Tudor"/>
    <property type="match status" value="1"/>
</dbReference>